<dbReference type="Gene3D" id="3.90.780.10">
    <property type="entry name" value="5'-Nucleotidase, C-terminal domain"/>
    <property type="match status" value="1"/>
</dbReference>
<name>A0A4U6QK41_9ACTN</name>
<dbReference type="AlphaFoldDB" id="A0A4U6QK41"/>
<sequence>MRWTGPPATPGAQDRRAECPQPGRSPDGWSTFTPSVHRGSHPDHPQDRPVPPAAPWDPDRGVAPPQRSECPTVKPVRRMTSLLATVGLVATGILATSTGTASAADPVQLTLLNINDFHGRITNAAADKDLTVALAGTIEEQRAAATAAGGDSLLLSAGDNIGASLFASSSAQDQPTIDVLNALGLAASAVGNHEFDRGESDLVDRVVSDKTNAKWDYLGANVYRKGTQTPALPEYGIYPVGGVRVGVIGAVTQETSTLVSPAGIADLDFGDPVAAVNRVAAQLTDGDESNGEADVLVAEYHEGAPAGDTTVPPATLDGQLAASPVFASIVNETSPRVAAIFTAHTHQTYAYQAPVPGEAGVTRPVVQTGSYGANVGKVVLTVDRQTGAVTATAATNVPRTTTAPADLVATYPRVAQVRSIVDTAVAAAEVIGRQPVGSVTADITTAFTGGSYSGGVYVGSAPGTTTGRDDRGSESTLGNLVADSLRASLSSADRGGAQIGVVNPGGLRADLLQAPDGVVTYAEANAVLPFVNNLTTVSLTGEQFRTLLEQQWQPSTASRPYLQLGLSDNVTYTFDPSAAAGSRITSVTVDGRPLDPAASYRIGTFSFLAAGGDNFAVFTQGTDPRDSGLIDRDAWIAYLQANPNLAPDFARRAVQVPAVTEPVTAGTQVTIPVAGLDLTSLGSPANTTVTASWRDQQVGQATVSGGRADVTVTVPADAPAGPTALVLTAQPSGTTVTVPFTVAAAPVKVASTTVLVSTAALQKCPFLPVLLISATGLADGQAAVGRVGFREGDRVFADVPAQRGLAVTVLPRLSRGEHVFTSAFTPADPSRVAGSTSNPVLVRGR</sequence>
<dbReference type="EMBL" id="SZZH01000001">
    <property type="protein sequence ID" value="TKV60458.1"/>
    <property type="molecule type" value="Genomic_DNA"/>
</dbReference>
<gene>
    <name evidence="3" type="ORF">FDO65_01745</name>
</gene>
<accession>A0A4U6QK41</accession>
<dbReference type="GO" id="GO:0030288">
    <property type="term" value="C:outer membrane-bounded periplasmic space"/>
    <property type="evidence" value="ECO:0007669"/>
    <property type="project" value="TreeGrafter"/>
</dbReference>
<dbReference type="InterPro" id="IPR006179">
    <property type="entry name" value="5_nucleotidase/apyrase"/>
</dbReference>
<dbReference type="PRINTS" id="PR01607">
    <property type="entry name" value="APYRASEFAMLY"/>
</dbReference>
<dbReference type="SUPFAM" id="SSF56300">
    <property type="entry name" value="Metallo-dependent phosphatases"/>
    <property type="match status" value="1"/>
</dbReference>
<dbReference type="GO" id="GO:0009166">
    <property type="term" value="P:nucleotide catabolic process"/>
    <property type="evidence" value="ECO:0007669"/>
    <property type="project" value="InterPro"/>
</dbReference>
<dbReference type="InterPro" id="IPR029052">
    <property type="entry name" value="Metallo-depent_PP-like"/>
</dbReference>
<comment type="caution">
    <text evidence="3">The sequence shown here is derived from an EMBL/GenBank/DDBJ whole genome shotgun (WGS) entry which is preliminary data.</text>
</comment>
<feature type="domain" description="5'-Nucleotidase C-terminal" evidence="2">
    <location>
        <begin position="463"/>
        <end position="619"/>
    </location>
</feature>
<evidence type="ECO:0000256" key="1">
    <source>
        <dbReference type="SAM" id="MobiDB-lite"/>
    </source>
</evidence>
<dbReference type="GO" id="GO:0008253">
    <property type="term" value="F:5'-nucleotidase activity"/>
    <property type="evidence" value="ECO:0007669"/>
    <property type="project" value="TreeGrafter"/>
</dbReference>
<protein>
    <submittedName>
        <fullName evidence="3">Bifunctional metallophosphatase/5'-nucleotidase</fullName>
    </submittedName>
</protein>
<organism evidence="3 4">
    <name type="scientific">Nakamurella flava</name>
    <dbReference type="NCBI Taxonomy" id="2576308"/>
    <lineage>
        <taxon>Bacteria</taxon>
        <taxon>Bacillati</taxon>
        <taxon>Actinomycetota</taxon>
        <taxon>Actinomycetes</taxon>
        <taxon>Nakamurellales</taxon>
        <taxon>Nakamurellaceae</taxon>
        <taxon>Nakamurella</taxon>
    </lineage>
</organism>
<reference evidence="3 4" key="1">
    <citation type="submission" date="2019-05" db="EMBL/GenBank/DDBJ databases">
        <title>Nakamurella sp. N5BH11, whole genome shotgun sequence.</title>
        <authorList>
            <person name="Tuo L."/>
        </authorList>
    </citation>
    <scope>NUCLEOTIDE SEQUENCE [LARGE SCALE GENOMIC DNA]</scope>
    <source>
        <strain evidence="3 4">N5BH11</strain>
    </source>
</reference>
<dbReference type="InterPro" id="IPR008334">
    <property type="entry name" value="5'-Nucleotdase_C"/>
</dbReference>
<dbReference type="Pfam" id="PF02872">
    <property type="entry name" value="5_nucleotid_C"/>
    <property type="match status" value="1"/>
</dbReference>
<evidence type="ECO:0000313" key="3">
    <source>
        <dbReference type="EMBL" id="TKV60458.1"/>
    </source>
</evidence>
<keyword evidence="4" id="KW-1185">Reference proteome</keyword>
<evidence type="ECO:0000259" key="2">
    <source>
        <dbReference type="Pfam" id="PF02872"/>
    </source>
</evidence>
<dbReference type="PANTHER" id="PTHR11575:SF24">
    <property type="entry name" value="5'-NUCLEOTIDASE"/>
    <property type="match status" value="1"/>
</dbReference>
<dbReference type="Gene3D" id="3.60.21.10">
    <property type="match status" value="1"/>
</dbReference>
<evidence type="ECO:0000313" key="4">
    <source>
        <dbReference type="Proteomes" id="UP000306985"/>
    </source>
</evidence>
<feature type="region of interest" description="Disordered" evidence="1">
    <location>
        <begin position="1"/>
        <end position="71"/>
    </location>
</feature>
<dbReference type="OrthoDB" id="1016457at2"/>
<dbReference type="GO" id="GO:0008768">
    <property type="term" value="F:UDP-sugar diphosphatase activity"/>
    <property type="evidence" value="ECO:0007669"/>
    <property type="project" value="TreeGrafter"/>
</dbReference>
<dbReference type="InterPro" id="IPR036907">
    <property type="entry name" value="5'-Nucleotdase_C_sf"/>
</dbReference>
<dbReference type="Proteomes" id="UP000306985">
    <property type="component" value="Unassembled WGS sequence"/>
</dbReference>
<dbReference type="PANTHER" id="PTHR11575">
    <property type="entry name" value="5'-NUCLEOTIDASE-RELATED"/>
    <property type="match status" value="1"/>
</dbReference>
<proteinExistence type="predicted"/>
<dbReference type="SUPFAM" id="SSF55816">
    <property type="entry name" value="5'-nucleotidase (syn. UDP-sugar hydrolase), C-terminal domain"/>
    <property type="match status" value="1"/>
</dbReference>